<protein>
    <submittedName>
        <fullName evidence="2">Uncharacterized protein</fullName>
    </submittedName>
</protein>
<keyword evidence="1" id="KW-0472">Membrane</keyword>
<dbReference type="EMBL" id="BAEE01000042">
    <property type="protein sequence ID" value="GAB09517.1"/>
    <property type="molecule type" value="Genomic_DNA"/>
</dbReference>
<feature type="transmembrane region" description="Helical" evidence="1">
    <location>
        <begin position="30"/>
        <end position="59"/>
    </location>
</feature>
<comment type="caution">
    <text evidence="2">The sequence shown here is derived from an EMBL/GenBank/DDBJ whole genome shotgun (WGS) entry which is preliminary data.</text>
</comment>
<evidence type="ECO:0000256" key="1">
    <source>
        <dbReference type="SAM" id="Phobius"/>
    </source>
</evidence>
<keyword evidence="3" id="KW-1185">Reference proteome</keyword>
<name>G7H0Z2_9ACTN</name>
<feature type="transmembrane region" description="Helical" evidence="1">
    <location>
        <begin position="66"/>
        <end position="84"/>
    </location>
</feature>
<dbReference type="STRING" id="1073574.GOARA_042_00240"/>
<evidence type="ECO:0000313" key="2">
    <source>
        <dbReference type="EMBL" id="GAB09517.1"/>
    </source>
</evidence>
<gene>
    <name evidence="2" type="ORF">GOARA_042_00240</name>
</gene>
<keyword evidence="1" id="KW-0812">Transmembrane</keyword>
<dbReference type="AlphaFoldDB" id="G7H0Z2"/>
<reference evidence="2 3" key="1">
    <citation type="submission" date="2011-11" db="EMBL/GenBank/DDBJ databases">
        <title>Whole genome shotgun sequence of Gordonia araii NBRC 100433.</title>
        <authorList>
            <person name="Yoshida Y."/>
            <person name="Hosoyama A."/>
            <person name="Tsuchikane K."/>
            <person name="Katsumata H."/>
            <person name="Yamazaki S."/>
            <person name="Fujita N."/>
        </authorList>
    </citation>
    <scope>NUCLEOTIDE SEQUENCE [LARGE SCALE GENOMIC DNA]</scope>
    <source>
        <strain evidence="2 3">NBRC 100433</strain>
    </source>
</reference>
<keyword evidence="1" id="KW-1133">Transmembrane helix</keyword>
<dbReference type="Proteomes" id="UP000035088">
    <property type="component" value="Unassembled WGS sequence"/>
</dbReference>
<sequence>MVACLALGAGIGLLVGDINGASLRGLALGLIIGALSAYFIGVSPVAFAAFASVCALLTAAVIIHSLLIFALAFAASVVIAIAALRVTAAPRRGPGTTTI</sequence>
<organism evidence="2 3">
    <name type="scientific">Gordonia araii NBRC 100433</name>
    <dbReference type="NCBI Taxonomy" id="1073574"/>
    <lineage>
        <taxon>Bacteria</taxon>
        <taxon>Bacillati</taxon>
        <taxon>Actinomycetota</taxon>
        <taxon>Actinomycetes</taxon>
        <taxon>Mycobacteriales</taxon>
        <taxon>Gordoniaceae</taxon>
        <taxon>Gordonia</taxon>
    </lineage>
</organism>
<accession>G7H0Z2</accession>
<dbReference type="RefSeq" id="WP_007321592.1">
    <property type="nucleotide sequence ID" value="NZ_BAEE01000042.1"/>
</dbReference>
<proteinExistence type="predicted"/>
<evidence type="ECO:0000313" key="3">
    <source>
        <dbReference type="Proteomes" id="UP000035088"/>
    </source>
</evidence>